<protein>
    <submittedName>
        <fullName evidence="1">Uncharacterized protein</fullName>
    </submittedName>
</protein>
<dbReference type="AlphaFoldDB" id="A0A8X7RZK4"/>
<dbReference type="Proteomes" id="UP000886595">
    <property type="component" value="Unassembled WGS sequence"/>
</dbReference>
<comment type="caution">
    <text evidence="1">The sequence shown here is derived from an EMBL/GenBank/DDBJ whole genome shotgun (WGS) entry which is preliminary data.</text>
</comment>
<dbReference type="EMBL" id="JAAMPC010000009">
    <property type="protein sequence ID" value="KAG2297275.1"/>
    <property type="molecule type" value="Genomic_DNA"/>
</dbReference>
<organism evidence="1 2">
    <name type="scientific">Brassica carinata</name>
    <name type="common">Ethiopian mustard</name>
    <name type="synonym">Abyssinian cabbage</name>
    <dbReference type="NCBI Taxonomy" id="52824"/>
    <lineage>
        <taxon>Eukaryota</taxon>
        <taxon>Viridiplantae</taxon>
        <taxon>Streptophyta</taxon>
        <taxon>Embryophyta</taxon>
        <taxon>Tracheophyta</taxon>
        <taxon>Spermatophyta</taxon>
        <taxon>Magnoliopsida</taxon>
        <taxon>eudicotyledons</taxon>
        <taxon>Gunneridae</taxon>
        <taxon>Pentapetalae</taxon>
        <taxon>rosids</taxon>
        <taxon>malvids</taxon>
        <taxon>Brassicales</taxon>
        <taxon>Brassicaceae</taxon>
        <taxon>Brassiceae</taxon>
        <taxon>Brassica</taxon>
    </lineage>
</organism>
<accession>A0A8X7RZK4</accession>
<reference evidence="1 2" key="1">
    <citation type="submission" date="2020-02" db="EMBL/GenBank/DDBJ databases">
        <authorList>
            <person name="Ma Q."/>
            <person name="Huang Y."/>
            <person name="Song X."/>
            <person name="Pei D."/>
        </authorList>
    </citation>
    <scope>NUCLEOTIDE SEQUENCE [LARGE SCALE GENOMIC DNA]</scope>
    <source>
        <strain evidence="1">Sxm20200214</strain>
        <tissue evidence="1">Leaf</tissue>
    </source>
</reference>
<name>A0A8X7RZK4_BRACI</name>
<proteinExistence type="predicted"/>
<gene>
    <name evidence="1" type="ORF">Bca52824_043944</name>
</gene>
<sequence>MQLGMPSPAMRHWSHLLGENTMPLPNLMKSRNHVSSALMAEVIAVVFAVARRLLKRPILGSSLDSLSLIKLLKNGGSQPNFSYHV</sequence>
<evidence type="ECO:0000313" key="1">
    <source>
        <dbReference type="EMBL" id="KAG2297275.1"/>
    </source>
</evidence>
<evidence type="ECO:0000313" key="2">
    <source>
        <dbReference type="Proteomes" id="UP000886595"/>
    </source>
</evidence>
<keyword evidence="2" id="KW-1185">Reference proteome</keyword>